<keyword evidence="2" id="KW-1185">Reference proteome</keyword>
<sequence length="39" mass="4694">MLFLKVFIADKDKYKKHINILDFFVKTYNKSLIQAKALF</sequence>
<dbReference type="EMBL" id="MDSU01000016">
    <property type="protein sequence ID" value="OSS42480.1"/>
    <property type="molecule type" value="Genomic_DNA"/>
</dbReference>
<accession>A0A1X4XY71</accession>
<organism evidence="1 2">
    <name type="scientific">Desulfurella amilsii</name>
    <dbReference type="NCBI Taxonomy" id="1562698"/>
    <lineage>
        <taxon>Bacteria</taxon>
        <taxon>Pseudomonadati</taxon>
        <taxon>Campylobacterota</taxon>
        <taxon>Desulfurellia</taxon>
        <taxon>Desulfurellales</taxon>
        <taxon>Desulfurellaceae</taxon>
        <taxon>Desulfurella</taxon>
    </lineage>
</organism>
<dbReference type="AlphaFoldDB" id="A0A1X4XY71"/>
<dbReference type="Proteomes" id="UP000194141">
    <property type="component" value="Unassembled WGS sequence"/>
</dbReference>
<name>A0A1X4XY71_9BACT</name>
<comment type="caution">
    <text evidence="1">The sequence shown here is derived from an EMBL/GenBank/DDBJ whole genome shotgun (WGS) entry which is preliminary data.</text>
</comment>
<dbReference type="STRING" id="1562698.DESAMIL20_664"/>
<evidence type="ECO:0000313" key="1">
    <source>
        <dbReference type="EMBL" id="OSS42480.1"/>
    </source>
</evidence>
<gene>
    <name evidence="1" type="ORF">DESAMIL20_664</name>
</gene>
<reference evidence="1 2" key="1">
    <citation type="journal article" date="2017" name="Front. Microbiol.">
        <title>Genome Sequence of Desulfurella amilsii Strain TR1 and Comparative Genomics of Desulfurellaceae Family.</title>
        <authorList>
            <person name="Florentino A.P."/>
            <person name="Stams A.J."/>
            <person name="Sanchez-Andrea I."/>
        </authorList>
    </citation>
    <scope>NUCLEOTIDE SEQUENCE [LARGE SCALE GENOMIC DNA]</scope>
    <source>
        <strain evidence="1 2">TR1</strain>
    </source>
</reference>
<proteinExistence type="predicted"/>
<protein>
    <submittedName>
        <fullName evidence="1">Uncharacterized protein</fullName>
    </submittedName>
</protein>
<evidence type="ECO:0000313" key="2">
    <source>
        <dbReference type="Proteomes" id="UP000194141"/>
    </source>
</evidence>